<sequence length="141" mass="15142">MRHPATISAAPPAVQADPPRHAAVIGESLPHVADGGSLHPHDVQCFHDSRGASVGRVICTPSPSPTLHVDGGLLRPHDVQCSHDSRGAFVGRVSRWVEVAKMLINADRSEFQVHGPLTDSLLVVSELGDRSYSYVHYANET</sequence>
<keyword evidence="2" id="KW-1185">Reference proteome</keyword>
<name>A0A8J5GCU3_ZINOF</name>
<proteinExistence type="predicted"/>
<organism evidence="1 2">
    <name type="scientific">Zingiber officinale</name>
    <name type="common">Ginger</name>
    <name type="synonym">Amomum zingiber</name>
    <dbReference type="NCBI Taxonomy" id="94328"/>
    <lineage>
        <taxon>Eukaryota</taxon>
        <taxon>Viridiplantae</taxon>
        <taxon>Streptophyta</taxon>
        <taxon>Embryophyta</taxon>
        <taxon>Tracheophyta</taxon>
        <taxon>Spermatophyta</taxon>
        <taxon>Magnoliopsida</taxon>
        <taxon>Liliopsida</taxon>
        <taxon>Zingiberales</taxon>
        <taxon>Zingiberaceae</taxon>
        <taxon>Zingiber</taxon>
    </lineage>
</organism>
<dbReference type="EMBL" id="JACMSC010000011">
    <property type="protein sequence ID" value="KAG6500734.1"/>
    <property type="molecule type" value="Genomic_DNA"/>
</dbReference>
<gene>
    <name evidence="1" type="ORF">ZIOFF_040584</name>
</gene>
<evidence type="ECO:0000313" key="2">
    <source>
        <dbReference type="Proteomes" id="UP000734854"/>
    </source>
</evidence>
<comment type="caution">
    <text evidence="1">The sequence shown here is derived from an EMBL/GenBank/DDBJ whole genome shotgun (WGS) entry which is preliminary data.</text>
</comment>
<dbReference type="AlphaFoldDB" id="A0A8J5GCU3"/>
<reference evidence="1 2" key="1">
    <citation type="submission" date="2020-08" db="EMBL/GenBank/DDBJ databases">
        <title>Plant Genome Project.</title>
        <authorList>
            <person name="Zhang R.-G."/>
        </authorList>
    </citation>
    <scope>NUCLEOTIDE SEQUENCE [LARGE SCALE GENOMIC DNA]</scope>
    <source>
        <tissue evidence="1">Rhizome</tissue>
    </source>
</reference>
<evidence type="ECO:0000313" key="1">
    <source>
        <dbReference type="EMBL" id="KAG6500734.1"/>
    </source>
</evidence>
<protein>
    <submittedName>
        <fullName evidence="1">Uncharacterized protein</fullName>
    </submittedName>
</protein>
<dbReference type="Proteomes" id="UP000734854">
    <property type="component" value="Unassembled WGS sequence"/>
</dbReference>
<accession>A0A8J5GCU3</accession>